<reference evidence="2 3" key="1">
    <citation type="journal article" date="2013" name="ISME J.">
        <title>A metabolic model for members of the genus Tetrasphaera involved in enhanced biological phosphorus removal.</title>
        <authorList>
            <person name="Kristiansen R."/>
            <person name="Nguyen H.T.T."/>
            <person name="Saunders A.M."/>
            <person name="Nielsen J.L."/>
            <person name="Wimmer R."/>
            <person name="Le V.Q."/>
            <person name="McIlroy S.J."/>
            <person name="Petrovski S."/>
            <person name="Seviour R.J."/>
            <person name="Calteau A."/>
            <person name="Nielsen K.L."/>
            <person name="Nielsen P.H."/>
        </authorList>
    </citation>
    <scope>NUCLEOTIDE SEQUENCE [LARGE SCALE GENOMIC DNA]</scope>
    <source>
        <strain evidence="2 3">Ben 74</strain>
    </source>
</reference>
<dbReference type="AlphaFoldDB" id="A0A077M6Q5"/>
<protein>
    <submittedName>
        <fullName evidence="2">Uncharacterized protein</fullName>
    </submittedName>
</protein>
<dbReference type="Proteomes" id="UP000035720">
    <property type="component" value="Unassembled WGS sequence"/>
</dbReference>
<evidence type="ECO:0000313" key="2">
    <source>
        <dbReference type="EMBL" id="CCI51470.1"/>
    </source>
</evidence>
<name>A0A077M6Q5_9MICO</name>
<evidence type="ECO:0000256" key="1">
    <source>
        <dbReference type="SAM" id="MobiDB-lite"/>
    </source>
</evidence>
<organism evidence="2 3">
    <name type="scientific">Nostocoides jenkinsii Ben 74</name>
    <dbReference type="NCBI Taxonomy" id="1193518"/>
    <lineage>
        <taxon>Bacteria</taxon>
        <taxon>Bacillati</taxon>
        <taxon>Actinomycetota</taxon>
        <taxon>Actinomycetes</taxon>
        <taxon>Micrococcales</taxon>
        <taxon>Intrasporangiaceae</taxon>
        <taxon>Nostocoides</taxon>
    </lineage>
</organism>
<dbReference type="EMBL" id="CAJC01000008">
    <property type="protein sequence ID" value="CCI51470.1"/>
    <property type="molecule type" value="Genomic_DNA"/>
</dbReference>
<comment type="caution">
    <text evidence="2">The sequence shown here is derived from an EMBL/GenBank/DDBJ whole genome shotgun (WGS) entry which is preliminary data.</text>
</comment>
<gene>
    <name evidence="2" type="ORF">BN13_1050006</name>
</gene>
<evidence type="ECO:0000313" key="3">
    <source>
        <dbReference type="Proteomes" id="UP000035720"/>
    </source>
</evidence>
<keyword evidence="3" id="KW-1185">Reference proteome</keyword>
<sequence>MYASAVPHDPAPSIATRILASHLDDAPNPSDGRPWAATTRHTTGG</sequence>
<proteinExistence type="predicted"/>
<accession>A0A077M6Q5</accession>
<feature type="region of interest" description="Disordered" evidence="1">
    <location>
        <begin position="23"/>
        <end position="45"/>
    </location>
</feature>